<feature type="non-terminal residue" evidence="2">
    <location>
        <position position="1"/>
    </location>
</feature>
<feature type="region of interest" description="Disordered" evidence="1">
    <location>
        <begin position="221"/>
        <end position="240"/>
    </location>
</feature>
<comment type="caution">
    <text evidence="2">The sequence shown here is derived from an EMBL/GenBank/DDBJ whole genome shotgun (WGS) entry which is preliminary data.</text>
</comment>
<gene>
    <name evidence="2" type="ORF">EZS28_006287</name>
</gene>
<evidence type="ECO:0000313" key="2">
    <source>
        <dbReference type="EMBL" id="KAA6398183.1"/>
    </source>
</evidence>
<proteinExistence type="predicted"/>
<feature type="region of interest" description="Disordered" evidence="1">
    <location>
        <begin position="603"/>
        <end position="622"/>
    </location>
</feature>
<evidence type="ECO:0000256" key="1">
    <source>
        <dbReference type="SAM" id="MobiDB-lite"/>
    </source>
</evidence>
<dbReference type="EMBL" id="SNRW01001012">
    <property type="protein sequence ID" value="KAA6398183.1"/>
    <property type="molecule type" value="Genomic_DNA"/>
</dbReference>
<accession>A0A5J4WTQ5</accession>
<protein>
    <submittedName>
        <fullName evidence="2">Uncharacterized protein</fullName>
    </submittedName>
</protein>
<organism evidence="2 3">
    <name type="scientific">Streblomastix strix</name>
    <dbReference type="NCBI Taxonomy" id="222440"/>
    <lineage>
        <taxon>Eukaryota</taxon>
        <taxon>Metamonada</taxon>
        <taxon>Preaxostyla</taxon>
        <taxon>Oxymonadida</taxon>
        <taxon>Streblomastigidae</taxon>
        <taxon>Streblomastix</taxon>
    </lineage>
</organism>
<dbReference type="Proteomes" id="UP000324800">
    <property type="component" value="Unassembled WGS sequence"/>
</dbReference>
<name>A0A5J4WTQ5_9EUKA</name>
<feature type="compositionally biased region" description="Acidic residues" evidence="1">
    <location>
        <begin position="554"/>
        <end position="569"/>
    </location>
</feature>
<sequence length="1571" mass="177138">IRYAQFIPSISEEIPYLDDKSIPDPRISTGTGTTQTATQSLPQYNSLNYPINASIQAALMALAQLQVGKEYDQKMTSMIKDIATNSNKQTTDYTLTDFEKIGANSIGIPSLDLKINHLLMWRAGVRNLNTSVRTLQQQDSIQSLASLQAQGQGGGDTENNYQQTLKVRNFNKTGYEDVQILQAWNEPPLAPIRYAQFIPSISEDIPYFDDKSIPDPRISTGTGTTQTATQSLPTQTHVPQTAQTTPIVTEQQKQQEIHAPRTLTDLVPIIHGLGGNPSFLGLGTWSSISPQLIEIVKLAYLTEIAEQQQTTKSLASQIINDQSCKSLTSSSQIDSILSQPTRQQKLLNAFLSIPSAQTGGDGIVLTWINQCLLSGSQSLYQAGMQGLLNFIRSNPQHIYSCILQVYKYKGNAPIVRGHLRAILSVIKKAEVKLSQVLFLALFCSCDSDPMIRMLATKLLFFIVRILEENGIVNEETIIDDTEELRKEMEEQLRLRNEQRHNKQENNSSSSSSQIKSAQTHQQLKIKRRNGAKYILRRVRYVLLSSSYSQMKDMNEEEQWTEEDEEEESNEMSQDLAVKEFGRNDSESDYDYFAMKNAFKLHKQIKQQKKSKKNNSLSHKQSKNYINLHKTQATVPSSKFDAERAAVSLSAIFAQRYSILFHEILEEFTIEFSATNRNGRIIILHLIRPWMPYMFIRPEYRIPMFALLIEFTLHNSGSFPNDITLMWERAVRTRGNAKTTLLFVLSQYVEFHRFIQDQDSGRRYPAGTELKDSNFFSTNNSKNYKYFTDSIDSTVLLGLHISEPPLITELAALGKRQQNRRKYLDQQENEEYLRIEQQYLYKDVARDIMSPDLSSSLKTGDITDSQTQSDSNQKYEIINQAQNKGYESKQGKKLVPGISVSGGNAISPHQVLIAQKFLSYAFSQQSLFHFPKDFYLSNPVWSGNQFLITSPGISSFDTSIALIFLTIAKRWPKLTSNTLSGLISPRPMSNFAMHTSLHTAIRKNKLEGIRNGINNTNSSDKHSHSHTNQYGYKEHNQRIDAMMDACGCVHLSTGEMSATTLICRFTVSPQIESLIGTTPELKQDLFVFQGDDYGRKKQQITGSENGELNRNRSLFQLLKKGQDSIIKAKNENDIGQTNRDGNITSRQSRLSGDLKQSVHGIDMFGNQNRIQHIGIPSGRQVGDGHIPSLLGIQTRAGRKPSNLSITIPESVQSEQQTNVSPLSSAISNHGKSSLVQQHTNHYSHARKLSQSLIQTQSPLSATSFSSKNSQFGEDSQLHTTSKMNLQMDDDQQASDKDEYKSVIRRDAPENQDKIWIQKGQLNKRGQYNKDMIPTHERGNNSDRTHKDSYMNVRLRELTGSQLLTTGDGISTYTRNAPLNTDRTRSTVKSVYKLRGINLWPNYGWGESVNVGDRYGPDSRIFITSLISPTQTDIMQLFNYSNAAQIIMGVGIYKGNESQSKFMQRAGEYGQFRGYQFNSLQKADGFAFTPQQQRTLGRFNARQKGKDSDFGLSSSINTQKITQLSATKSVNSKSLTNTTASEELRSGKSRGAGIRNMCINTERIQTRFEKEET</sequence>
<feature type="region of interest" description="Disordered" evidence="1">
    <location>
        <begin position="495"/>
        <end position="525"/>
    </location>
</feature>
<feature type="region of interest" description="Disordered" evidence="1">
    <location>
        <begin position="552"/>
        <end position="573"/>
    </location>
</feature>
<feature type="compositionally biased region" description="Basic residues" evidence="1">
    <location>
        <begin position="603"/>
        <end position="612"/>
    </location>
</feature>
<feature type="compositionally biased region" description="Polar residues" evidence="1">
    <location>
        <begin position="513"/>
        <end position="522"/>
    </location>
</feature>
<feature type="compositionally biased region" description="Low complexity" evidence="1">
    <location>
        <begin position="221"/>
        <end position="236"/>
    </location>
</feature>
<reference evidence="2 3" key="1">
    <citation type="submission" date="2019-03" db="EMBL/GenBank/DDBJ databases">
        <title>Single cell metagenomics reveals metabolic interactions within the superorganism composed of flagellate Streblomastix strix and complex community of Bacteroidetes bacteria on its surface.</title>
        <authorList>
            <person name="Treitli S.C."/>
            <person name="Kolisko M."/>
            <person name="Husnik F."/>
            <person name="Keeling P."/>
            <person name="Hampl V."/>
        </authorList>
    </citation>
    <scope>NUCLEOTIDE SEQUENCE [LARGE SCALE GENOMIC DNA]</scope>
    <source>
        <strain evidence="2">ST1C</strain>
    </source>
</reference>
<evidence type="ECO:0000313" key="3">
    <source>
        <dbReference type="Proteomes" id="UP000324800"/>
    </source>
</evidence>